<dbReference type="CDD" id="cd06225">
    <property type="entry name" value="HAMP"/>
    <property type="match status" value="9"/>
</dbReference>
<dbReference type="PROSITE" id="PS50885">
    <property type="entry name" value="HAMP"/>
    <property type="match status" value="10"/>
</dbReference>
<proteinExistence type="predicted"/>
<evidence type="ECO:0000256" key="8">
    <source>
        <dbReference type="PROSITE-ProRule" id="PRU00169"/>
    </source>
</evidence>
<dbReference type="SUPFAM" id="SSF47384">
    <property type="entry name" value="Homodimeric domain of signal transducing histidine kinase"/>
    <property type="match status" value="1"/>
</dbReference>
<dbReference type="Proteomes" id="UP000441523">
    <property type="component" value="Unassembled WGS sequence"/>
</dbReference>
<feature type="domain" description="HAMP" evidence="13">
    <location>
        <begin position="377"/>
        <end position="429"/>
    </location>
</feature>
<dbReference type="SUPFAM" id="SSF52172">
    <property type="entry name" value="CheY-like"/>
    <property type="match status" value="3"/>
</dbReference>
<protein>
    <recommendedName>
        <fullName evidence="3">histidine kinase</fullName>
        <ecNumber evidence="3">2.7.13.3</ecNumber>
    </recommendedName>
</protein>
<evidence type="ECO:0000259" key="13">
    <source>
        <dbReference type="PROSITE" id="PS50885"/>
    </source>
</evidence>
<dbReference type="InterPro" id="IPR036890">
    <property type="entry name" value="HATPase_C_sf"/>
</dbReference>
<evidence type="ECO:0000256" key="6">
    <source>
        <dbReference type="ARBA" id="ARBA00022777"/>
    </source>
</evidence>
<dbReference type="Gene3D" id="1.20.120.1530">
    <property type="match status" value="7"/>
</dbReference>
<feature type="domain" description="Response regulatory" evidence="12">
    <location>
        <begin position="1793"/>
        <end position="1910"/>
    </location>
</feature>
<feature type="domain" description="HAMP" evidence="13">
    <location>
        <begin position="653"/>
        <end position="705"/>
    </location>
</feature>
<dbReference type="EC" id="2.7.13.3" evidence="3"/>
<dbReference type="SUPFAM" id="SSF58104">
    <property type="entry name" value="Methyl-accepting chemotaxis protein (MCP) signaling domain"/>
    <property type="match status" value="3"/>
</dbReference>
<dbReference type="PANTHER" id="PTHR45339:SF1">
    <property type="entry name" value="HYBRID SIGNAL TRANSDUCTION HISTIDINE KINASE J"/>
    <property type="match status" value="1"/>
</dbReference>
<dbReference type="Pfam" id="PF02518">
    <property type="entry name" value="HATPase_c"/>
    <property type="match status" value="1"/>
</dbReference>
<dbReference type="FunFam" id="1.20.120.1530:FF:000002">
    <property type="entry name" value="Two-component osmosensing histidine kinase"/>
    <property type="match status" value="8"/>
</dbReference>
<evidence type="ECO:0000259" key="12">
    <source>
        <dbReference type="PROSITE" id="PS50110"/>
    </source>
</evidence>
<keyword evidence="9" id="KW-0175">Coiled coil</keyword>
<name>A0A6N6MVV7_9HYPH</name>
<dbReference type="Pfam" id="PF00672">
    <property type="entry name" value="HAMP"/>
    <property type="match status" value="8"/>
</dbReference>
<dbReference type="RefSeq" id="WP_150963037.1">
    <property type="nucleotide sequence ID" value="NZ_VZZJ01000006.1"/>
</dbReference>
<feature type="domain" description="HAMP" evidence="13">
    <location>
        <begin position="561"/>
        <end position="613"/>
    </location>
</feature>
<dbReference type="SMART" id="SM00448">
    <property type="entry name" value="REC"/>
    <property type="match status" value="3"/>
</dbReference>
<evidence type="ECO:0000256" key="7">
    <source>
        <dbReference type="ARBA" id="ARBA00023012"/>
    </source>
</evidence>
<organism evidence="14 15">
    <name type="scientific">Methylobacterium planeticum</name>
    <dbReference type="NCBI Taxonomy" id="2615211"/>
    <lineage>
        <taxon>Bacteria</taxon>
        <taxon>Pseudomonadati</taxon>
        <taxon>Pseudomonadota</taxon>
        <taxon>Alphaproteobacteria</taxon>
        <taxon>Hyphomicrobiales</taxon>
        <taxon>Methylobacteriaceae</taxon>
        <taxon>Methylobacterium</taxon>
    </lineage>
</organism>
<feature type="domain" description="Histidine kinase" evidence="11">
    <location>
        <begin position="1254"/>
        <end position="1481"/>
    </location>
</feature>
<dbReference type="InterPro" id="IPR003660">
    <property type="entry name" value="HAMP_dom"/>
</dbReference>
<sequence length="1935" mass="208298">MTAATLQLEPKLLLKSLRAFRKGDFSARLPLDLTGIDGEIAEAFNDIVELNQGLARELDRVARAVGKDGRIGERGKLPSATGGWHDCVDSVNTMIGDLVQPTTEVARVIGAVAKGDLGQTMQIEIEGRPLRGEFLRIGKVVNTMVDQLNSFASEVTRVAREVGSEGKLGGQAQVKGVGGTWKDLTDNVNLMAANLTGQVRNIAEVTTAVANGDLSKKITVDVKGEILDLKSTFNTMVDQLNSFASEVTRVAKEVGSEGKLGGQAQVKGVGGVWKDLTDNVNMMAENLTGQVRNIAEVTTAVARGDLSKKITVDVKGEILALKLTINTMVDQLNSFASEVTRVAREVGTEGKLGGQAQVEGVGGTWKDLTDNVNMMAANLTGQVRNIADVTTAVANGDLSKKITVDVRGEILELKNTINTMVDQLNSFASEVTRVAKEVGSEGKLGGQAQVRGVAGTWADLTDNVNLMAANLTGQVRNIADVTTAVANGDLSKKITVDVKGEILELKNTINTMVDQLNSFASEVTRVAKEVGSEGKLGGQARVEGVAGTWADLTNNVNLMAANLTGQVRNIADVTTAVANGDLSKKITVDVKGEILELKSTINTMVDQLNSFASEVTRVAREVGTEGKLGGQAQVKGVGGVWKGLTDNVNMMAANLTGQVRNIADVTTAVANGDLSKKITVAVEGEILELKSTINTMVDQLNSFASEVVRVAREVGIEGKLGGQAQVRGVGGTWKDLTDNVNMMAANLTGQVRNIADVTTAVANGDLSKKITVDVRGEILELKSTINTMVDQLNSFASEVTRVAREVGSEGKLGGQAQVKGVGGTWKDLTDNVNMMAANLTGQVRGIASVVTAVAQGDLKRKLSVDAKGEIAALADTVNEMIETLATFADQVTNVAREVGVEGKLGGQARVPGAAGLWRDLTDNVNQLAANLTTQVRAIAEVATAVTKGDLARSISVEASGEVASLKDNINEMIRNLRDTTLKNAEQDWLKTNLAKFTRMLQGERDLATVSNLILSEIASLVSAQRGVFYMVEADGDEPVLDLMASYAFTERKNLSNRYRMRQGLVGQCAYEKKRILLTNVPSDYITIGSALGEAAPLNIIVLPVLFEQQVRAVIELASFNRFSETHQSFLDQLTESIGIVLNTIAANMRTEGLLKQSQLLTSELQSQQEELKKTNDRLELQAASLQQSEDLLKSQRERLQLTNEELEEKARLLEIQKKEVEGKNREVSNAKIALEEKAEQLSLTSRYKSEFLANMSHELRTPLNSLLILSKLLSENRDGNLSDKQREFAKTINAAGSDLLSLINDILDLSKIESGTVSLELGDVDLQDLVFHLDRSFRQFAEERQIAFTIDVAPSLPRMLRTDSKRLQQVLRNLLSNAFKFTERGGVTLKLASAEGSPLRAGSQWIALSVTDTGIGIPEDKQRIIFEAFQQADGTTSRKYGGTGLGLAISREIARLLGGEIVLASRPGAGSTFTLFLPFEPPAATGPSHAAMPAEGPAPNGLRPPSAAMALSASADDRHGIQAGDHLVLIVEDDAMFASVLLELARDRGFKGLIAQDGATALGLAHRYKPHAITLDIGLPDMDGWALLDLLKNDVRTRHIPIHVISVNDEKKRGLRAGAFGFLEKPVDRDGLLKALERSKEFITRPVRNLLLVEDDDNQRASIAALLSDEDVEVCGFGTAASALEAIAGGRFDCAIIDLGLPDLGGAELIEQIRASQHGEEFPIIVYTGRELTAAEEQQLRQTASTIILKDTRSSERLLDETALFLHRTIRDGHRDSAIVVERVEPVALRGRRVLLVDDDLRNIFSLTSALEQCGLEVLFAENGRDGIALLQAHPGVDAMLVDIMMPEMDGYETMREIRRDERFRALPLIAVTAKAMKGDREKCIEAGASDYVSKPIDMDQLLAVLRVQLEQRRQSANGAGPVPDGPGATLRPTL</sequence>
<dbReference type="InterPro" id="IPR001789">
    <property type="entry name" value="Sig_transdc_resp-reg_receiver"/>
</dbReference>
<dbReference type="SMART" id="SM00387">
    <property type="entry name" value="HATPase_c"/>
    <property type="match status" value="1"/>
</dbReference>
<dbReference type="SUPFAM" id="SSF55781">
    <property type="entry name" value="GAF domain-like"/>
    <property type="match status" value="1"/>
</dbReference>
<dbReference type="SMART" id="SM00065">
    <property type="entry name" value="GAF"/>
    <property type="match status" value="1"/>
</dbReference>
<dbReference type="Gene3D" id="3.30.565.10">
    <property type="entry name" value="Histidine kinase-like ATPase, C-terminal domain"/>
    <property type="match status" value="1"/>
</dbReference>
<dbReference type="CDD" id="cd00156">
    <property type="entry name" value="REC"/>
    <property type="match status" value="1"/>
</dbReference>
<evidence type="ECO:0000256" key="1">
    <source>
        <dbReference type="ARBA" id="ARBA00000085"/>
    </source>
</evidence>
<evidence type="ECO:0000256" key="3">
    <source>
        <dbReference type="ARBA" id="ARBA00012438"/>
    </source>
</evidence>
<dbReference type="InterPro" id="IPR005467">
    <property type="entry name" value="His_kinase_dom"/>
</dbReference>
<feature type="modified residue" description="4-aspartylphosphate" evidence="8">
    <location>
        <position position="1843"/>
    </location>
</feature>
<gene>
    <name evidence="14" type="ORF">F6X51_09740</name>
</gene>
<feature type="domain" description="HAMP" evidence="13">
    <location>
        <begin position="193"/>
        <end position="245"/>
    </location>
</feature>
<evidence type="ECO:0000259" key="11">
    <source>
        <dbReference type="PROSITE" id="PS50109"/>
    </source>
</evidence>
<feature type="domain" description="HAMP" evidence="13">
    <location>
        <begin position="837"/>
        <end position="889"/>
    </location>
</feature>
<dbReference type="InterPro" id="IPR003661">
    <property type="entry name" value="HisK_dim/P_dom"/>
</dbReference>
<dbReference type="InterPro" id="IPR003018">
    <property type="entry name" value="GAF"/>
</dbReference>
<feature type="modified residue" description="4-aspartylphosphate" evidence="8">
    <location>
        <position position="1698"/>
    </location>
</feature>
<feature type="coiled-coil region" evidence="9">
    <location>
        <begin position="1157"/>
        <end position="1244"/>
    </location>
</feature>
<comment type="catalytic activity">
    <reaction evidence="1">
        <text>ATP + protein L-histidine = ADP + protein N-phospho-L-histidine.</text>
        <dbReference type="EC" id="2.7.13.3"/>
    </reaction>
</comment>
<dbReference type="Pfam" id="PF13185">
    <property type="entry name" value="GAF_2"/>
    <property type="match status" value="1"/>
</dbReference>
<keyword evidence="6" id="KW-0418">Kinase</keyword>
<dbReference type="Pfam" id="PF00072">
    <property type="entry name" value="Response_reg"/>
    <property type="match status" value="3"/>
</dbReference>
<dbReference type="Gene3D" id="3.40.50.2300">
    <property type="match status" value="3"/>
</dbReference>
<dbReference type="CDD" id="cd16922">
    <property type="entry name" value="HATPase_EvgS-ArcB-TorS-like"/>
    <property type="match status" value="1"/>
</dbReference>
<keyword evidence="7" id="KW-0902">Two-component regulatory system</keyword>
<feature type="domain" description="Response regulatory" evidence="12">
    <location>
        <begin position="1527"/>
        <end position="1640"/>
    </location>
</feature>
<feature type="domain" description="HAMP" evidence="13">
    <location>
        <begin position="745"/>
        <end position="797"/>
    </location>
</feature>
<dbReference type="GO" id="GO:0000155">
    <property type="term" value="F:phosphorelay sensor kinase activity"/>
    <property type="evidence" value="ECO:0007669"/>
    <property type="project" value="InterPro"/>
</dbReference>
<dbReference type="EMBL" id="VZZJ01000006">
    <property type="protein sequence ID" value="KAB1073993.1"/>
    <property type="molecule type" value="Genomic_DNA"/>
</dbReference>
<comment type="subcellular location">
    <subcellularLocation>
        <location evidence="2">Membrane</location>
    </subcellularLocation>
</comment>
<feature type="domain" description="HAMP" evidence="13">
    <location>
        <begin position="929"/>
        <end position="981"/>
    </location>
</feature>
<dbReference type="SMART" id="SM00388">
    <property type="entry name" value="HisKA"/>
    <property type="match status" value="1"/>
</dbReference>
<evidence type="ECO:0000256" key="4">
    <source>
        <dbReference type="ARBA" id="ARBA00022553"/>
    </source>
</evidence>
<feature type="domain" description="HAMP" evidence="13">
    <location>
        <begin position="96"/>
        <end position="153"/>
    </location>
</feature>
<dbReference type="Pfam" id="PF18947">
    <property type="entry name" value="HAMP_2"/>
    <property type="match status" value="2"/>
</dbReference>
<accession>A0A6N6MVV7</accession>
<dbReference type="PANTHER" id="PTHR45339">
    <property type="entry name" value="HYBRID SIGNAL TRANSDUCTION HISTIDINE KINASE J"/>
    <property type="match status" value="1"/>
</dbReference>
<evidence type="ECO:0000256" key="9">
    <source>
        <dbReference type="SAM" id="Coils"/>
    </source>
</evidence>
<keyword evidence="5" id="KW-0808">Transferase</keyword>
<dbReference type="InterPro" id="IPR004358">
    <property type="entry name" value="Sig_transdc_His_kin-like_C"/>
</dbReference>
<dbReference type="CDD" id="cd00082">
    <property type="entry name" value="HisKA"/>
    <property type="match status" value="1"/>
</dbReference>
<evidence type="ECO:0000256" key="2">
    <source>
        <dbReference type="ARBA" id="ARBA00004370"/>
    </source>
</evidence>
<reference evidence="14 15" key="1">
    <citation type="submission" date="2019-09" db="EMBL/GenBank/DDBJ databases">
        <title>YIM 132548 draft genome.</title>
        <authorList>
            <person name="Jiang L."/>
        </authorList>
    </citation>
    <scope>NUCLEOTIDE SEQUENCE [LARGE SCALE GENOMIC DNA]</scope>
    <source>
        <strain evidence="14 15">YIM 132548</strain>
    </source>
</reference>
<feature type="domain" description="HAMP" evidence="13">
    <location>
        <begin position="469"/>
        <end position="521"/>
    </location>
</feature>
<evidence type="ECO:0000256" key="5">
    <source>
        <dbReference type="ARBA" id="ARBA00022679"/>
    </source>
</evidence>
<evidence type="ECO:0000313" key="15">
    <source>
        <dbReference type="Proteomes" id="UP000441523"/>
    </source>
</evidence>
<keyword evidence="4 8" id="KW-0597">Phosphoprotein</keyword>
<feature type="domain" description="HAMP" evidence="13">
    <location>
        <begin position="285"/>
        <end position="337"/>
    </location>
</feature>
<comment type="caution">
    <text evidence="14">The sequence shown here is derived from an EMBL/GenBank/DDBJ whole genome shotgun (WGS) entry which is preliminary data.</text>
</comment>
<dbReference type="SMART" id="SM00304">
    <property type="entry name" value="HAMP"/>
    <property type="match status" value="10"/>
</dbReference>
<dbReference type="Gene3D" id="3.30.450.40">
    <property type="match status" value="1"/>
</dbReference>
<feature type="domain" description="Response regulatory" evidence="12">
    <location>
        <begin position="1649"/>
        <end position="1765"/>
    </location>
</feature>
<dbReference type="Gene3D" id="1.10.287.130">
    <property type="match status" value="1"/>
</dbReference>
<evidence type="ECO:0000256" key="10">
    <source>
        <dbReference type="SAM" id="MobiDB-lite"/>
    </source>
</evidence>
<dbReference type="PROSITE" id="PS50109">
    <property type="entry name" value="HIS_KIN"/>
    <property type="match status" value="1"/>
</dbReference>
<dbReference type="InterPro" id="IPR029016">
    <property type="entry name" value="GAF-like_dom_sf"/>
</dbReference>
<dbReference type="PRINTS" id="PR00344">
    <property type="entry name" value="BCTRLSENSOR"/>
</dbReference>
<dbReference type="Pfam" id="PF00512">
    <property type="entry name" value="HisKA"/>
    <property type="match status" value="1"/>
</dbReference>
<feature type="region of interest" description="Disordered" evidence="10">
    <location>
        <begin position="1914"/>
        <end position="1935"/>
    </location>
</feature>
<dbReference type="InterPro" id="IPR036097">
    <property type="entry name" value="HisK_dim/P_sf"/>
</dbReference>
<dbReference type="GO" id="GO:0016020">
    <property type="term" value="C:membrane"/>
    <property type="evidence" value="ECO:0007669"/>
    <property type="project" value="UniProtKB-SubCell"/>
</dbReference>
<dbReference type="FunFam" id="3.30.565.10:FF:000010">
    <property type="entry name" value="Sensor histidine kinase RcsC"/>
    <property type="match status" value="1"/>
</dbReference>
<keyword evidence="15" id="KW-1185">Reference proteome</keyword>
<dbReference type="SUPFAM" id="SSF55874">
    <property type="entry name" value="ATPase domain of HSP90 chaperone/DNA topoisomerase II/histidine kinase"/>
    <property type="match status" value="1"/>
</dbReference>
<feature type="modified residue" description="4-aspartylphosphate" evidence="8">
    <location>
        <position position="1576"/>
    </location>
</feature>
<dbReference type="CDD" id="cd17546">
    <property type="entry name" value="REC_hyHK_CKI1_RcsC-like"/>
    <property type="match status" value="1"/>
</dbReference>
<dbReference type="PROSITE" id="PS50110">
    <property type="entry name" value="RESPONSE_REGULATORY"/>
    <property type="match status" value="3"/>
</dbReference>
<dbReference type="InterPro" id="IPR003594">
    <property type="entry name" value="HATPase_dom"/>
</dbReference>
<evidence type="ECO:0000313" key="14">
    <source>
        <dbReference type="EMBL" id="KAB1073993.1"/>
    </source>
</evidence>
<dbReference type="InterPro" id="IPR011006">
    <property type="entry name" value="CheY-like_superfamily"/>
</dbReference>